<feature type="non-terminal residue" evidence="1">
    <location>
        <position position="161"/>
    </location>
</feature>
<dbReference type="EMBL" id="EQ999986">
    <property type="protein sequence ID" value="OAT03092.1"/>
    <property type="molecule type" value="Genomic_DNA"/>
</dbReference>
<sequence>SSHIDRSVFINDSELNIELLIENLKNMIMKKLFMSCVTESFTFFSASSVSFSAALSQSSTPVPVSGSPAPAISVPATLTSATPGFTTSAFVISSSRFKKMLCRLNESHLSFLVAPVLEVILIKDDNITETTLSHSQASLITSSSFSAEKVMHTLNYKYSAL</sequence>
<dbReference type="RefSeq" id="XP_045282819.1">
    <property type="nucleotide sequence ID" value="XM_045426966.1"/>
</dbReference>
<name>A0ABX2W133_AJEDR</name>
<dbReference type="Proteomes" id="UP000002039">
    <property type="component" value="Unassembled WGS sequence"/>
</dbReference>
<organism evidence="1 2">
    <name type="scientific">Ajellomyces dermatitidis (strain ER-3 / ATCC MYA-2586)</name>
    <name type="common">Blastomyces dermatitidis</name>
    <dbReference type="NCBI Taxonomy" id="559297"/>
    <lineage>
        <taxon>Eukaryota</taxon>
        <taxon>Fungi</taxon>
        <taxon>Dikarya</taxon>
        <taxon>Ascomycota</taxon>
        <taxon>Pezizomycotina</taxon>
        <taxon>Eurotiomycetes</taxon>
        <taxon>Eurotiomycetidae</taxon>
        <taxon>Onygenales</taxon>
        <taxon>Ajellomycetaceae</taxon>
        <taxon>Blastomyces</taxon>
    </lineage>
</organism>
<dbReference type="GeneID" id="69032814"/>
<accession>A0ABX2W133</accession>
<protein>
    <submittedName>
        <fullName evidence="1">Uncharacterized protein</fullName>
    </submittedName>
</protein>
<proteinExistence type="predicted"/>
<evidence type="ECO:0000313" key="2">
    <source>
        <dbReference type="Proteomes" id="UP000002039"/>
    </source>
</evidence>
<evidence type="ECO:0000313" key="1">
    <source>
        <dbReference type="EMBL" id="OAT03092.1"/>
    </source>
</evidence>
<feature type="non-terminal residue" evidence="1">
    <location>
        <position position="1"/>
    </location>
</feature>
<keyword evidence="2" id="KW-1185">Reference proteome</keyword>
<gene>
    <name evidence="1" type="ORF">BDCG_17922</name>
</gene>
<reference evidence="2" key="1">
    <citation type="journal article" date="2015" name="PLoS Genet.">
        <title>The dynamic genome and transcriptome of the human fungal pathogen Blastomyces and close relative Emmonsia.</title>
        <authorList>
            <person name="Munoz J.F."/>
            <person name="Gauthier G.M."/>
            <person name="Desjardins C.A."/>
            <person name="Gallo J.E."/>
            <person name="Holder J."/>
            <person name="Sullivan T.D."/>
            <person name="Marty A.J."/>
            <person name="Carmen J.C."/>
            <person name="Chen Z."/>
            <person name="Ding L."/>
            <person name="Gujja S."/>
            <person name="Magrini V."/>
            <person name="Misas E."/>
            <person name="Mitreva M."/>
            <person name="Priest M."/>
            <person name="Saif S."/>
            <person name="Whiston E.A."/>
            <person name="Young S."/>
            <person name="Zeng Q."/>
            <person name="Goldman W.E."/>
            <person name="Mardis E.R."/>
            <person name="Taylor J.W."/>
            <person name="McEwen J.G."/>
            <person name="Clay O.K."/>
            <person name="Klein B.S."/>
            <person name="Cuomo C.A."/>
        </authorList>
    </citation>
    <scope>NUCLEOTIDE SEQUENCE [LARGE SCALE GENOMIC DNA]</scope>
    <source>
        <strain evidence="2">ER-3 / ATCC MYA-2586</strain>
    </source>
</reference>